<organism evidence="2 3">
    <name type="scientific">Tetraparma gracilis</name>
    <dbReference type="NCBI Taxonomy" id="2962635"/>
    <lineage>
        <taxon>Eukaryota</taxon>
        <taxon>Sar</taxon>
        <taxon>Stramenopiles</taxon>
        <taxon>Ochrophyta</taxon>
        <taxon>Bolidophyceae</taxon>
        <taxon>Parmales</taxon>
        <taxon>Triparmaceae</taxon>
        <taxon>Tetraparma</taxon>
    </lineage>
</organism>
<proteinExistence type="predicted"/>
<dbReference type="InterPro" id="IPR029058">
    <property type="entry name" value="AB_hydrolase_fold"/>
</dbReference>
<sequence>MSRPPISLILLLLLPLSSCRTLTYKALNGTRFPTARCNDGSVPGFYHDPSMSSPETVAIYLSSGGWCYDAATCAERWATNRELMTSDGWPTLKKIGGIMDSTAPPLDSAAWVSVPYCTSDGHMGDRDDSSDTGYVFRGTAVFQAVLETVSEMYGSPSSVILGGASAGARGAMVHLDYAADYFSPVPVVGILDSPLWVDLNPPSTSSKPGLAYQTQKVYDLVGAKELGEELLGESCMAAHEGEQWKCMFGEYRMEHVSTRFLLVSAEFDSFQLGEDLVAPTSAENADFATEFGSKMRDVFKELMVGGGREGSAYYSQPCYNHAISMSGAYYTSATSAGVSLDAAVRSFLASRPSDSPSDLTDYCDAGFGSCTGGGATCPAAAAAAGAELRS</sequence>
<comment type="caution">
    <text evidence="2">The sequence shown here is derived from an EMBL/GenBank/DDBJ whole genome shotgun (WGS) entry which is preliminary data.</text>
</comment>
<accession>A0ABQ6M9Z2</accession>
<reference evidence="2 3" key="1">
    <citation type="journal article" date="2023" name="Commun. Biol.">
        <title>Genome analysis of Parmales, the sister group of diatoms, reveals the evolutionary specialization of diatoms from phago-mixotrophs to photoautotrophs.</title>
        <authorList>
            <person name="Ban H."/>
            <person name="Sato S."/>
            <person name="Yoshikawa S."/>
            <person name="Yamada K."/>
            <person name="Nakamura Y."/>
            <person name="Ichinomiya M."/>
            <person name="Sato N."/>
            <person name="Blanc-Mathieu R."/>
            <person name="Endo H."/>
            <person name="Kuwata A."/>
            <person name="Ogata H."/>
        </authorList>
    </citation>
    <scope>NUCLEOTIDE SEQUENCE [LARGE SCALE GENOMIC DNA]</scope>
</reference>
<dbReference type="InterPro" id="IPR004963">
    <property type="entry name" value="PAE/NOTUM"/>
</dbReference>
<evidence type="ECO:0000313" key="3">
    <source>
        <dbReference type="Proteomes" id="UP001165060"/>
    </source>
</evidence>
<evidence type="ECO:0000313" key="2">
    <source>
        <dbReference type="EMBL" id="GMI22432.1"/>
    </source>
</evidence>
<feature type="signal peptide" evidence="1">
    <location>
        <begin position="1"/>
        <end position="19"/>
    </location>
</feature>
<keyword evidence="3" id="KW-1185">Reference proteome</keyword>
<dbReference type="SUPFAM" id="SSF53474">
    <property type="entry name" value="alpha/beta-Hydrolases"/>
    <property type="match status" value="1"/>
</dbReference>
<feature type="chain" id="PRO_5045403073" description="Pectin acetylesterase" evidence="1">
    <location>
        <begin position="20"/>
        <end position="390"/>
    </location>
</feature>
<dbReference type="PANTHER" id="PTHR21562:SF83">
    <property type="entry name" value="PECTIN ACETYLESTERASE 4"/>
    <property type="match status" value="1"/>
</dbReference>
<dbReference type="PANTHER" id="PTHR21562">
    <property type="entry name" value="NOTUM-RELATED"/>
    <property type="match status" value="1"/>
</dbReference>
<evidence type="ECO:0008006" key="4">
    <source>
        <dbReference type="Google" id="ProtNLM"/>
    </source>
</evidence>
<name>A0ABQ6M9Z2_9STRA</name>
<dbReference type="Gene3D" id="3.40.50.1820">
    <property type="entry name" value="alpha/beta hydrolase"/>
    <property type="match status" value="1"/>
</dbReference>
<gene>
    <name evidence="2" type="ORF">TeGR_g2907</name>
</gene>
<dbReference type="Pfam" id="PF03283">
    <property type="entry name" value="PAE"/>
    <property type="match status" value="1"/>
</dbReference>
<protein>
    <recommendedName>
        <fullName evidence="4">Pectin acetylesterase</fullName>
    </recommendedName>
</protein>
<evidence type="ECO:0000256" key="1">
    <source>
        <dbReference type="SAM" id="SignalP"/>
    </source>
</evidence>
<dbReference type="Proteomes" id="UP001165060">
    <property type="component" value="Unassembled WGS sequence"/>
</dbReference>
<dbReference type="EMBL" id="BRYB01002603">
    <property type="protein sequence ID" value="GMI22432.1"/>
    <property type="molecule type" value="Genomic_DNA"/>
</dbReference>
<keyword evidence="1" id="KW-0732">Signal</keyword>